<feature type="compositionally biased region" description="Basic and acidic residues" evidence="1">
    <location>
        <begin position="57"/>
        <end position="76"/>
    </location>
</feature>
<feature type="signal peptide" evidence="2">
    <location>
        <begin position="1"/>
        <end position="18"/>
    </location>
</feature>
<reference evidence="3 4" key="1">
    <citation type="journal article" date="2019" name="Sci. Data">
        <title>Hybrid genome assembly and annotation of Danionella translucida.</title>
        <authorList>
            <person name="Kadobianskyi M."/>
            <person name="Schulze L."/>
            <person name="Schuelke M."/>
            <person name="Judkewitz B."/>
        </authorList>
    </citation>
    <scope>NUCLEOTIDE SEQUENCE [LARGE SCALE GENOMIC DNA]</scope>
    <source>
        <strain evidence="3 4">Bolton</strain>
    </source>
</reference>
<feature type="compositionally biased region" description="Low complexity" evidence="1">
    <location>
        <begin position="120"/>
        <end position="134"/>
    </location>
</feature>
<feature type="region of interest" description="Disordered" evidence="1">
    <location>
        <begin position="57"/>
        <end position="78"/>
    </location>
</feature>
<feature type="compositionally biased region" description="Basic and acidic residues" evidence="1">
    <location>
        <begin position="141"/>
        <end position="156"/>
    </location>
</feature>
<evidence type="ECO:0000313" key="3">
    <source>
        <dbReference type="EMBL" id="TRY84420.1"/>
    </source>
</evidence>
<gene>
    <name evidence="3" type="ORF">DNTS_032448</name>
</gene>
<dbReference type="EMBL" id="SRMA01026405">
    <property type="protein sequence ID" value="TRY84420.1"/>
    <property type="molecule type" value="Genomic_DNA"/>
</dbReference>
<evidence type="ECO:0000256" key="2">
    <source>
        <dbReference type="SAM" id="SignalP"/>
    </source>
</evidence>
<keyword evidence="4" id="KW-1185">Reference proteome</keyword>
<proteinExistence type="predicted"/>
<evidence type="ECO:0000256" key="1">
    <source>
        <dbReference type="SAM" id="MobiDB-lite"/>
    </source>
</evidence>
<feature type="non-terminal residue" evidence="3">
    <location>
        <position position="156"/>
    </location>
</feature>
<sequence>MLLCVCVCVCVCVCACVCQIKEEKFPLDASAQNQTSASGSTVASAVPGGFLKQLVRETEKETKHREPETRDTERVPSKLSDNLVQNFLLPDQTPSILEAGQMLNAENKMKRVKSPEAIHPKTCSSPKSDTSKSSEPALQEQEVKLPKQEVELLKQK</sequence>
<feature type="chain" id="PRO_5022154868" evidence="2">
    <location>
        <begin position="19"/>
        <end position="156"/>
    </location>
</feature>
<feature type="compositionally biased region" description="Basic and acidic residues" evidence="1">
    <location>
        <begin position="107"/>
        <end position="119"/>
    </location>
</feature>
<name>A0A553Q3A9_9TELE</name>
<protein>
    <submittedName>
        <fullName evidence="3">Uncharacterized protein</fullName>
    </submittedName>
</protein>
<keyword evidence="2" id="KW-0732">Signal</keyword>
<organism evidence="3 4">
    <name type="scientific">Danionella cerebrum</name>
    <dbReference type="NCBI Taxonomy" id="2873325"/>
    <lineage>
        <taxon>Eukaryota</taxon>
        <taxon>Metazoa</taxon>
        <taxon>Chordata</taxon>
        <taxon>Craniata</taxon>
        <taxon>Vertebrata</taxon>
        <taxon>Euteleostomi</taxon>
        <taxon>Actinopterygii</taxon>
        <taxon>Neopterygii</taxon>
        <taxon>Teleostei</taxon>
        <taxon>Ostariophysi</taxon>
        <taxon>Cypriniformes</taxon>
        <taxon>Danionidae</taxon>
        <taxon>Danioninae</taxon>
        <taxon>Danionella</taxon>
    </lineage>
</organism>
<dbReference type="Proteomes" id="UP000316079">
    <property type="component" value="Unassembled WGS sequence"/>
</dbReference>
<dbReference type="AlphaFoldDB" id="A0A553Q3A9"/>
<dbReference type="OrthoDB" id="10643401at2759"/>
<accession>A0A553Q3A9</accession>
<feature type="region of interest" description="Disordered" evidence="1">
    <location>
        <begin position="107"/>
        <end position="156"/>
    </location>
</feature>
<comment type="caution">
    <text evidence="3">The sequence shown here is derived from an EMBL/GenBank/DDBJ whole genome shotgun (WGS) entry which is preliminary data.</text>
</comment>
<evidence type="ECO:0000313" key="4">
    <source>
        <dbReference type="Proteomes" id="UP000316079"/>
    </source>
</evidence>